<name>A0A455ZDH8_9FLAO</name>
<reference evidence="1" key="6">
    <citation type="journal article" date="2017" name="Nat. Commun.">
        <title>Evolutionary dynamics and genomic features of the Elizabethkingia anophelis 2015 to 2016 Wisconsin outbreak strain.</title>
        <authorList>
            <person name="Perrin A."/>
            <person name="Larsonneur E."/>
            <person name="Nicholson A.C."/>
            <person name="Edwards D.J."/>
            <person name="Gundlach K.M."/>
            <person name="Whitney A.M."/>
            <person name="Gulvik C.A."/>
            <person name="Bell M.E."/>
            <person name="Rendueles O."/>
            <person name="Cury J."/>
            <person name="Hugon P."/>
            <person name="Clermont D."/>
            <person name="Enouf V."/>
            <person name="Loparev V."/>
            <person name="Juieng P."/>
            <person name="Monson T."/>
            <person name="Warshauer D."/>
            <person name="Elbadawi L.I."/>
            <person name="Walters M.S."/>
            <person name="Crist M.B."/>
            <person name="Noble-Wang J."/>
            <person name="Borlaug G."/>
            <person name="Rocha E.P.C."/>
            <person name="Criscuolo A."/>
            <person name="Touchon M."/>
            <person name="Davis J.P."/>
            <person name="Holt K.E."/>
            <person name="McQuiston J.R."/>
            <person name="Brisse S."/>
        </authorList>
    </citation>
    <scope>NUCLEOTIDE SEQUENCE</scope>
</reference>
<protein>
    <submittedName>
        <fullName evidence="1">Uncharacterized protein</fullName>
    </submittedName>
</protein>
<reference evidence="1" key="7">
    <citation type="journal article" date="2017" name="Sci. Rep.">
        <title>Genomic features, phylogenetic relationships, and comparative genomics of Elizabethkingia anophelis strain EM361-97 isolated in Taiwan.</title>
        <authorList>
            <person name="Lin J.N."/>
            <person name="Lai C.H."/>
            <person name="Yang C.H."/>
            <person name="Huang Y.H."/>
            <person name="Lin H.H."/>
        </authorList>
    </citation>
    <scope>NUCLEOTIDE SEQUENCE</scope>
</reference>
<sequence length="429" mass="47868">MTLKQLFQNISGLIVLFMILGCRSDSVVNNESPHKPNVPVTPHVPGHTSEDMLNVIYFLPKGSEPVSGYLNRISNILLDAQKYYGKWMEQWGYGNETFRLNKRGPSIVNIIVINGENTKESYVYDIHNDRGVSTQIRTEVLNYFKLHPNEKHGSYNLVILPAITPPTLNGGNAAATHGGVPFYGSNKWCYAVDYQGLDLRNLGKDDAQGKLATYLIGGMLHELGHGLGLYHNIGRSDEKSSFGEGLMGYGALHYGTTYPTYLTSADAAILSVNPTVSTQLRSDWLKDPNFHLPKISVSVNNNGVILSGVFSTDKTVKAITVNFNTILKGGENDQQQEQERQGYGSVGLGEKYINNTGDGRFSILMPNKALYNNTWLDGEPFRITLRFCHDNGVVTTKMFDKNLYRGMNESHVFNHNSYSAKIQDYIMYE</sequence>
<reference evidence="1" key="8">
    <citation type="journal article" date="2018" name="J. ISSAAS">
        <title>In Silico Identification of Three Types of Integrative and Conjugative Elements (ICEs) in Elizabethkingia anophelis Strains Isolated from Around the World.</title>
        <authorList>
            <person name="Xu J."/>
            <person name="Pei D."/>
            <person name="Nicholson A."/>
            <person name="Lan Y."/>
            <person name="Xia Q."/>
        </authorList>
    </citation>
    <scope>NUCLEOTIDE SEQUENCE</scope>
</reference>
<dbReference type="SUPFAM" id="SSF55486">
    <property type="entry name" value="Metalloproteases ('zincins'), catalytic domain"/>
    <property type="match status" value="1"/>
</dbReference>
<reference evidence="1" key="2">
    <citation type="journal article" date="2014" name="PLoS ONE">
        <title>Insights from the genome annotation of Elizabethkingia anophelis from the malaria vector Anopheles gambiae.</title>
        <authorList>
            <person name="Kukutla P."/>
            <person name="Lindberg B.G."/>
            <person name="Pei D."/>
            <person name="Rayl M."/>
            <person name="Yu W."/>
            <person name="Steritz M."/>
            <person name="Faye I."/>
            <person name="Xu J."/>
        </authorList>
    </citation>
    <scope>NUCLEOTIDE SEQUENCE</scope>
</reference>
<reference evidence="1" key="4">
    <citation type="journal article" date="2016" name="Sci. Rep.">
        <title>Genomic epidemiology and global diversity of the emerging bacterial pathogen Elizabethkingia anophelis.</title>
        <authorList>
            <person name="Breurec S."/>
            <person name="Criscuolo A."/>
            <person name="Diancourt L."/>
            <person name="Rendueles O."/>
            <person name="Vandenbogaert M."/>
            <person name="Passet V."/>
            <person name="Caro V."/>
            <person name="Rocha E.P."/>
            <person name="Touchon M."/>
            <person name="Brisse S."/>
        </authorList>
    </citation>
    <scope>NUCLEOTIDE SEQUENCE</scope>
</reference>
<dbReference type="AlphaFoldDB" id="A0A455ZDH8"/>
<evidence type="ECO:0000313" key="1">
    <source>
        <dbReference type="EMBL" id="DAC74872.1"/>
    </source>
</evidence>
<accession>A0A455ZDH8</accession>
<dbReference type="EMBL" id="BK010596">
    <property type="protein sequence ID" value="DAC74928.1"/>
    <property type="molecule type" value="Genomic_DNA"/>
</dbReference>
<reference evidence="1" key="5">
    <citation type="journal article" date="2017" name="Genome Announc.">
        <title>Complete Circularized Genome Sequences of Four Strains of Elizabethkingia anophelis, Including Two Novel Strains Isolated from Wild-Caught Anopheles sinensis.</title>
        <authorList>
            <person name="Pei D."/>
            <person name="Nicholson A.C."/>
            <person name="Jiang J."/>
            <person name="Chen H."/>
            <person name="Whitney A.M."/>
            <person name="Villarma A."/>
            <person name="Bell M."/>
            <person name="Humrighouse B."/>
            <person name="Rowe L.A."/>
            <person name="Sheth M."/>
            <person name="Batra D."/>
            <person name="Juieng P."/>
            <person name="Loparev V.N."/>
            <person name="McQuiston J.R."/>
            <person name="Lan Y."/>
            <person name="Ma Y."/>
            <person name="Xu J."/>
        </authorList>
    </citation>
    <scope>NUCLEOTIDE SEQUENCE</scope>
</reference>
<dbReference type="PROSITE" id="PS51257">
    <property type="entry name" value="PROKAR_LIPOPROTEIN"/>
    <property type="match status" value="1"/>
</dbReference>
<reference evidence="1" key="3">
    <citation type="journal article" date="2016" name="Genome Announc.">
        <title>Complete Genome Sequences of Four Strains from the 2015-2016 Elizabethkingia anophelis Outbreak.</title>
        <authorList>
            <person name="Nicholson A.C."/>
            <person name="Whitney A.M."/>
            <person name="Emery B.D."/>
            <person name="Bell M.E."/>
            <person name="Gartin J.T."/>
            <person name="Humrighouse B.W."/>
            <person name="Loparev V.N."/>
            <person name="Batra D."/>
            <person name="Sheth M."/>
            <person name="Rowe L.A."/>
            <person name="Juieng P."/>
            <person name="Knipe K."/>
            <person name="Gulvik C."/>
            <person name="McQuiston J.R."/>
        </authorList>
    </citation>
    <scope>NUCLEOTIDE SEQUENCE</scope>
</reference>
<gene>
    <name evidence="1" type="primary">ICEEaII(1)_0422_17238_18527</name>
</gene>
<reference evidence="1" key="1">
    <citation type="journal article" date="2014" name="Genome Biol. Evol.">
        <title>Comparative genomic analysis of malaria mosquito vector-associated novel pathogen Elizabethkingia anophelis.</title>
        <authorList>
            <person name="Teo J."/>
            <person name="Tan S.Y."/>
            <person name="Liu Y."/>
            <person name="Tay M."/>
            <person name="Ding Y."/>
            <person name="Li Y."/>
            <person name="Kjelleberg S."/>
            <person name="Givskov M."/>
            <person name="Lin R.T."/>
            <person name="Yang L."/>
        </authorList>
    </citation>
    <scope>NUCLEOTIDE SEQUENCE</scope>
</reference>
<organism evidence="1">
    <name type="scientific">Elizabethkingia anophelis</name>
    <dbReference type="NCBI Taxonomy" id="1117645"/>
    <lineage>
        <taxon>Bacteria</taxon>
        <taxon>Pseudomonadati</taxon>
        <taxon>Bacteroidota</taxon>
        <taxon>Flavobacteriia</taxon>
        <taxon>Flavobacteriales</taxon>
        <taxon>Weeksellaceae</taxon>
        <taxon>Elizabethkingia</taxon>
    </lineage>
</organism>
<dbReference type="RefSeq" id="WP_059330547.1">
    <property type="nucleotide sequence ID" value="NZ_CP016370.1"/>
</dbReference>
<proteinExistence type="predicted"/>
<dbReference type="EMBL" id="BK010595">
    <property type="protein sequence ID" value="DAC74872.1"/>
    <property type="molecule type" value="Genomic_DNA"/>
</dbReference>